<comment type="function">
    <text evidence="7 8">Key enzyme in folate metabolism. Catalyzes an essential reaction for de novo glycine and purine synthesis, and for DNA precursor synthesis.</text>
</comment>
<proteinExistence type="inferred from homology"/>
<comment type="pathway">
    <text evidence="1 8">Cofactor biosynthesis; tetrahydrofolate biosynthesis; 5,6,7,8-tetrahydrofolate from 7,8-dihydrofolate: step 1/1.</text>
</comment>
<comment type="similarity">
    <text evidence="2 8 9">Belongs to the dihydrofolate reductase family.</text>
</comment>
<dbReference type="InterPro" id="IPR001796">
    <property type="entry name" value="DHFR_dom"/>
</dbReference>
<evidence type="ECO:0000259" key="10">
    <source>
        <dbReference type="PROSITE" id="PS51330"/>
    </source>
</evidence>
<evidence type="ECO:0000256" key="2">
    <source>
        <dbReference type="ARBA" id="ARBA00009539"/>
    </source>
</evidence>
<accession>A0A227KAA6</accession>
<dbReference type="AlphaFoldDB" id="A0A227KAA6"/>
<dbReference type="PANTHER" id="PTHR48069">
    <property type="entry name" value="DIHYDROFOLATE REDUCTASE"/>
    <property type="match status" value="1"/>
</dbReference>
<sequence>MKPHISMIVARSRNGVIGNRGMLPWRLPEDLKFFKQTTMGLPIIMGRKTWESIGRPLPGRRNVVITSNPSYSAEGVEVVGSIEEAIKLFSSNDTVMIIGGASIYRQALPLADTVWLTQIDQDFDGDAYFDPLSEEDWKIVWEEEHAATEKQTLPYKFMRLERIRNTSY</sequence>
<keyword evidence="5 8" id="KW-0521">NADP</keyword>
<evidence type="ECO:0000256" key="9">
    <source>
        <dbReference type="RuleBase" id="RU004474"/>
    </source>
</evidence>
<dbReference type="PRINTS" id="PR00070">
    <property type="entry name" value="DHFR"/>
</dbReference>
<dbReference type="InterPro" id="IPR012259">
    <property type="entry name" value="DHFR"/>
</dbReference>
<dbReference type="Proteomes" id="UP000214610">
    <property type="component" value="Unassembled WGS sequence"/>
</dbReference>
<dbReference type="GO" id="GO:0046655">
    <property type="term" value="P:folic acid metabolic process"/>
    <property type="evidence" value="ECO:0007669"/>
    <property type="project" value="TreeGrafter"/>
</dbReference>
<evidence type="ECO:0000256" key="4">
    <source>
        <dbReference type="ARBA" id="ARBA00022563"/>
    </source>
</evidence>
<comment type="catalytic activity">
    <reaction evidence="8">
        <text>(6S)-5,6,7,8-tetrahydrofolate + NADP(+) = 7,8-dihydrofolate + NADPH + H(+)</text>
        <dbReference type="Rhea" id="RHEA:15009"/>
        <dbReference type="ChEBI" id="CHEBI:15378"/>
        <dbReference type="ChEBI" id="CHEBI:57451"/>
        <dbReference type="ChEBI" id="CHEBI:57453"/>
        <dbReference type="ChEBI" id="CHEBI:57783"/>
        <dbReference type="ChEBI" id="CHEBI:58349"/>
        <dbReference type="EC" id="1.5.1.3"/>
    </reaction>
</comment>
<dbReference type="Pfam" id="PF00186">
    <property type="entry name" value="DHFR_1"/>
    <property type="match status" value="1"/>
</dbReference>
<organism evidence="11 12">
    <name type="scientific">Turicimonas muris</name>
    <dbReference type="NCBI Taxonomy" id="1796652"/>
    <lineage>
        <taxon>Bacteria</taxon>
        <taxon>Pseudomonadati</taxon>
        <taxon>Pseudomonadota</taxon>
        <taxon>Betaproteobacteria</taxon>
        <taxon>Burkholderiales</taxon>
        <taxon>Sutterellaceae</taxon>
        <taxon>Turicimonas</taxon>
    </lineage>
</organism>
<dbReference type="GO" id="GO:0005829">
    <property type="term" value="C:cytosol"/>
    <property type="evidence" value="ECO:0007669"/>
    <property type="project" value="TreeGrafter"/>
</dbReference>
<dbReference type="GO" id="GO:0070401">
    <property type="term" value="F:NADP+ binding"/>
    <property type="evidence" value="ECO:0007669"/>
    <property type="project" value="UniProtKB-ARBA"/>
</dbReference>
<dbReference type="EMBL" id="NHMP01000012">
    <property type="protein sequence ID" value="OXE44392.1"/>
    <property type="molecule type" value="Genomic_DNA"/>
</dbReference>
<keyword evidence="12" id="KW-1185">Reference proteome</keyword>
<dbReference type="InterPro" id="IPR024072">
    <property type="entry name" value="DHFR-like_dom_sf"/>
</dbReference>
<evidence type="ECO:0000256" key="3">
    <source>
        <dbReference type="ARBA" id="ARBA00012856"/>
    </source>
</evidence>
<dbReference type="Gene3D" id="3.40.430.10">
    <property type="entry name" value="Dihydrofolate Reductase, subunit A"/>
    <property type="match status" value="1"/>
</dbReference>
<keyword evidence="6 8" id="KW-0560">Oxidoreductase</keyword>
<gene>
    <name evidence="11" type="ORF">ADH67_12330</name>
</gene>
<evidence type="ECO:0000256" key="7">
    <source>
        <dbReference type="ARBA" id="ARBA00025067"/>
    </source>
</evidence>
<protein>
    <recommendedName>
        <fullName evidence="3 8">Dihydrofolate reductase</fullName>
        <ecNumber evidence="3 8">1.5.1.3</ecNumber>
    </recommendedName>
</protein>
<dbReference type="PIRSF" id="PIRSF000194">
    <property type="entry name" value="DHFR"/>
    <property type="match status" value="1"/>
</dbReference>
<evidence type="ECO:0000256" key="5">
    <source>
        <dbReference type="ARBA" id="ARBA00022857"/>
    </source>
</evidence>
<name>A0A227KAA6_9BURK</name>
<dbReference type="PROSITE" id="PS00075">
    <property type="entry name" value="DHFR_1"/>
    <property type="match status" value="1"/>
</dbReference>
<comment type="caution">
    <text evidence="11">The sequence shown here is derived from an EMBL/GenBank/DDBJ whole genome shotgun (WGS) entry which is preliminary data.</text>
</comment>
<keyword evidence="4 8" id="KW-0554">One-carbon metabolism</keyword>
<dbReference type="PANTHER" id="PTHR48069:SF3">
    <property type="entry name" value="DIHYDROFOLATE REDUCTASE"/>
    <property type="match status" value="1"/>
</dbReference>
<reference evidence="12" key="1">
    <citation type="submission" date="2017-05" db="EMBL/GenBank/DDBJ databases">
        <title>Improved OligoMM genomes.</title>
        <authorList>
            <person name="Garzetti D."/>
        </authorList>
    </citation>
    <scope>NUCLEOTIDE SEQUENCE [LARGE SCALE GENOMIC DNA]</scope>
    <source>
        <strain evidence="12">YL45</strain>
    </source>
</reference>
<feature type="domain" description="DHFR" evidence="10">
    <location>
        <begin position="4"/>
        <end position="162"/>
    </location>
</feature>
<evidence type="ECO:0000256" key="6">
    <source>
        <dbReference type="ARBA" id="ARBA00023002"/>
    </source>
</evidence>
<dbReference type="EC" id="1.5.1.3" evidence="3 8"/>
<dbReference type="GO" id="GO:0046452">
    <property type="term" value="P:dihydrofolate metabolic process"/>
    <property type="evidence" value="ECO:0007669"/>
    <property type="project" value="TreeGrafter"/>
</dbReference>
<evidence type="ECO:0000256" key="1">
    <source>
        <dbReference type="ARBA" id="ARBA00004903"/>
    </source>
</evidence>
<dbReference type="GO" id="GO:0046654">
    <property type="term" value="P:tetrahydrofolate biosynthetic process"/>
    <property type="evidence" value="ECO:0007669"/>
    <property type="project" value="UniProtKB-UniPathway"/>
</dbReference>
<evidence type="ECO:0000313" key="12">
    <source>
        <dbReference type="Proteomes" id="UP000214610"/>
    </source>
</evidence>
<dbReference type="FunFam" id="3.40.430.10:FF:000001">
    <property type="entry name" value="Dihydrofolate reductase"/>
    <property type="match status" value="1"/>
</dbReference>
<dbReference type="GO" id="GO:0006730">
    <property type="term" value="P:one-carbon metabolic process"/>
    <property type="evidence" value="ECO:0007669"/>
    <property type="project" value="UniProtKB-KW"/>
</dbReference>
<evidence type="ECO:0000313" key="11">
    <source>
        <dbReference type="EMBL" id="OXE44392.1"/>
    </source>
</evidence>
<dbReference type="UniPathway" id="UPA00077">
    <property type="reaction ID" value="UER00158"/>
</dbReference>
<dbReference type="GO" id="GO:0004146">
    <property type="term" value="F:dihydrofolate reductase activity"/>
    <property type="evidence" value="ECO:0007669"/>
    <property type="project" value="UniProtKB-EC"/>
</dbReference>
<dbReference type="SUPFAM" id="SSF53597">
    <property type="entry name" value="Dihydrofolate reductase-like"/>
    <property type="match status" value="1"/>
</dbReference>
<dbReference type="InterPro" id="IPR017925">
    <property type="entry name" value="DHFR_CS"/>
</dbReference>
<evidence type="ECO:0000256" key="8">
    <source>
        <dbReference type="PIRNR" id="PIRNR000194"/>
    </source>
</evidence>
<dbReference type="PROSITE" id="PS51330">
    <property type="entry name" value="DHFR_2"/>
    <property type="match status" value="1"/>
</dbReference>
<dbReference type="CDD" id="cd00209">
    <property type="entry name" value="DHFR"/>
    <property type="match status" value="1"/>
</dbReference>